<dbReference type="RefSeq" id="WP_125555482.1">
    <property type="nucleotide sequence ID" value="NZ_RBVX01000006.1"/>
</dbReference>
<comment type="caution">
    <text evidence="1">The sequence shown here is derived from an EMBL/GenBank/DDBJ whole genome shotgun (WGS) entry which is preliminary data.</text>
</comment>
<accession>A0A428N5V7</accession>
<name>A0A428N5V7_9BACI</name>
<dbReference type="OrthoDB" id="2959323at2"/>
<evidence type="ECO:0000313" key="1">
    <source>
        <dbReference type="EMBL" id="RSL33801.1"/>
    </source>
</evidence>
<dbReference type="EMBL" id="RBVX01000006">
    <property type="protein sequence ID" value="RSL33801.1"/>
    <property type="molecule type" value="Genomic_DNA"/>
</dbReference>
<proteinExistence type="predicted"/>
<gene>
    <name evidence="1" type="ORF">D7Z54_08915</name>
</gene>
<dbReference type="AlphaFoldDB" id="A0A428N5V7"/>
<protein>
    <submittedName>
        <fullName evidence="1">Uncharacterized protein</fullName>
    </submittedName>
</protein>
<sequence>MNYWILYARYEEKGEEMNIKVQNETIVHKDYHDLETSMKMNANGFRIESSKVALGGNVKSFYYKKDNDEKWKTIISKGITTIFLLMHISKPRELEEYHQDISDKLKAPIDYLVVPSVPSHILSSEFTQTLVLKKIPVIEVCFSSLNECKYVPWDWVRQAVGPASLSFIFRFPVVKTKKEKIRKMQWEAHLRSMFHVLPFDNGPLLNKNEMQMAGIYPKKGSLVRGDADYLLYYSVEENKDNLTKQTNQEPDIVVLRGKVIKAGSNYYLSLKNGQSCDNIFPGRLRSINLL</sequence>
<keyword evidence="2" id="KW-1185">Reference proteome</keyword>
<reference evidence="1 2" key="1">
    <citation type="submission" date="2018-10" db="EMBL/GenBank/DDBJ databases">
        <title>Draft genome sequence of Bacillus salarius IM0101, isolated from a hypersaline soil in Inner Mongolia, China.</title>
        <authorList>
            <person name="Yamprayoonswat W."/>
            <person name="Boonvisut S."/>
            <person name="Jumpathong W."/>
            <person name="Sittihan S."/>
            <person name="Ruangsuj P."/>
            <person name="Wanthongcharoen S."/>
            <person name="Thongpramul N."/>
            <person name="Pimmason S."/>
            <person name="Yu B."/>
            <person name="Yasawong M."/>
        </authorList>
    </citation>
    <scope>NUCLEOTIDE SEQUENCE [LARGE SCALE GENOMIC DNA]</scope>
    <source>
        <strain evidence="1 2">IM0101</strain>
    </source>
</reference>
<evidence type="ECO:0000313" key="2">
    <source>
        <dbReference type="Proteomes" id="UP000275076"/>
    </source>
</evidence>
<organism evidence="1 2">
    <name type="scientific">Salibacterium salarium</name>
    <dbReference type="NCBI Taxonomy" id="284579"/>
    <lineage>
        <taxon>Bacteria</taxon>
        <taxon>Bacillati</taxon>
        <taxon>Bacillota</taxon>
        <taxon>Bacilli</taxon>
        <taxon>Bacillales</taxon>
        <taxon>Bacillaceae</taxon>
    </lineage>
</organism>
<dbReference type="Proteomes" id="UP000275076">
    <property type="component" value="Unassembled WGS sequence"/>
</dbReference>